<sequence length="302" mass="31346">MYSGDLSEYLRARGEVINNALGELLPPEQGQHKNLAAAMRYSVFAGGKRLRPILVMAAAEAAGGLDFQGGSYGGSLNTACAFECIHTYSLIHDDLPAIDDDDLRRGKPTCHKVYGEATAILAGDALLTLAFNLIAGTEDVATDKLLRVVAELAKGAGYGGMIGGQLVDIESEGREVSLPVLEHIHIHKTGALIVAAIRSGAIIGGADSGTLAALTTYGKALGLAFQITDDVLDLEGTDAELGKPSGSDLKRKKATYPSLLGISESKRMAADETARGVAAIEGLGAGAAPLIDLAGFVTERRS</sequence>
<evidence type="ECO:0000256" key="5">
    <source>
        <dbReference type="ARBA" id="ARBA00022842"/>
    </source>
</evidence>
<name>A0A3B0VA69_9ZZZZ</name>
<dbReference type="AlphaFoldDB" id="A0A3B0VA69"/>
<protein>
    <submittedName>
        <fullName evidence="7">(2E,6E)-farnesyl diphosphate synthase</fullName>
        <ecNumber evidence="7">2.5.1.10</ecNumber>
    </submittedName>
</protein>
<dbReference type="PANTHER" id="PTHR43281">
    <property type="entry name" value="FARNESYL DIPHOSPHATE SYNTHASE"/>
    <property type="match status" value="1"/>
</dbReference>
<keyword evidence="4" id="KW-0479">Metal-binding</keyword>
<dbReference type="Pfam" id="PF00348">
    <property type="entry name" value="polyprenyl_synt"/>
    <property type="match status" value="1"/>
</dbReference>
<evidence type="ECO:0000256" key="4">
    <source>
        <dbReference type="ARBA" id="ARBA00022723"/>
    </source>
</evidence>
<dbReference type="SUPFAM" id="SSF48576">
    <property type="entry name" value="Terpenoid synthases"/>
    <property type="match status" value="1"/>
</dbReference>
<dbReference type="InterPro" id="IPR033749">
    <property type="entry name" value="Polyprenyl_synt_CS"/>
</dbReference>
<evidence type="ECO:0000256" key="2">
    <source>
        <dbReference type="ARBA" id="ARBA00006706"/>
    </source>
</evidence>
<dbReference type="InterPro" id="IPR053378">
    <property type="entry name" value="Prenyl_diphosphate_synthase"/>
</dbReference>
<reference evidence="7" key="1">
    <citation type="submission" date="2018-06" db="EMBL/GenBank/DDBJ databases">
        <authorList>
            <person name="Zhirakovskaya E."/>
        </authorList>
    </citation>
    <scope>NUCLEOTIDE SEQUENCE</scope>
</reference>
<dbReference type="EMBL" id="UOEZ01000050">
    <property type="protein sequence ID" value="VAW37163.1"/>
    <property type="molecule type" value="Genomic_DNA"/>
</dbReference>
<comment type="cofactor">
    <cofactor evidence="1">
        <name>Mg(2+)</name>
        <dbReference type="ChEBI" id="CHEBI:18420"/>
    </cofactor>
</comment>
<keyword evidence="3 7" id="KW-0808">Transferase</keyword>
<dbReference type="PROSITE" id="PS00723">
    <property type="entry name" value="POLYPRENYL_SYNTHASE_1"/>
    <property type="match status" value="1"/>
</dbReference>
<dbReference type="GO" id="GO:0008299">
    <property type="term" value="P:isoprenoid biosynthetic process"/>
    <property type="evidence" value="ECO:0007669"/>
    <property type="project" value="UniProtKB-KW"/>
</dbReference>
<evidence type="ECO:0000256" key="6">
    <source>
        <dbReference type="ARBA" id="ARBA00023229"/>
    </source>
</evidence>
<organism evidence="7">
    <name type="scientific">hydrothermal vent metagenome</name>
    <dbReference type="NCBI Taxonomy" id="652676"/>
    <lineage>
        <taxon>unclassified sequences</taxon>
        <taxon>metagenomes</taxon>
        <taxon>ecological metagenomes</taxon>
    </lineage>
</organism>
<dbReference type="InterPro" id="IPR008949">
    <property type="entry name" value="Isoprenoid_synthase_dom_sf"/>
</dbReference>
<comment type="similarity">
    <text evidence="2">Belongs to the FPP/GGPP synthase family.</text>
</comment>
<evidence type="ECO:0000256" key="1">
    <source>
        <dbReference type="ARBA" id="ARBA00001946"/>
    </source>
</evidence>
<evidence type="ECO:0000313" key="7">
    <source>
        <dbReference type="EMBL" id="VAW37163.1"/>
    </source>
</evidence>
<accession>A0A3B0VA69</accession>
<dbReference type="SFLD" id="SFLDG01017">
    <property type="entry name" value="Polyprenyl_Transferase_Like"/>
    <property type="match status" value="1"/>
</dbReference>
<dbReference type="SFLD" id="SFLDS00005">
    <property type="entry name" value="Isoprenoid_Synthase_Type_I"/>
    <property type="match status" value="1"/>
</dbReference>
<dbReference type="GO" id="GO:0004337">
    <property type="term" value="F:(2E,6E)-farnesyl diphosphate synthase activity"/>
    <property type="evidence" value="ECO:0007669"/>
    <property type="project" value="UniProtKB-EC"/>
</dbReference>
<dbReference type="EC" id="2.5.1.10" evidence="7"/>
<dbReference type="PANTHER" id="PTHR43281:SF1">
    <property type="entry name" value="FARNESYL DIPHOSPHATE SYNTHASE"/>
    <property type="match status" value="1"/>
</dbReference>
<dbReference type="Gene3D" id="1.10.600.10">
    <property type="entry name" value="Farnesyl Diphosphate Synthase"/>
    <property type="match status" value="1"/>
</dbReference>
<dbReference type="InterPro" id="IPR000092">
    <property type="entry name" value="Polyprenyl_synt"/>
</dbReference>
<dbReference type="GO" id="GO:0046872">
    <property type="term" value="F:metal ion binding"/>
    <property type="evidence" value="ECO:0007669"/>
    <property type="project" value="UniProtKB-KW"/>
</dbReference>
<evidence type="ECO:0000256" key="3">
    <source>
        <dbReference type="ARBA" id="ARBA00022679"/>
    </source>
</evidence>
<dbReference type="CDD" id="cd00685">
    <property type="entry name" value="Trans_IPPS_HT"/>
    <property type="match status" value="1"/>
</dbReference>
<dbReference type="FunFam" id="1.10.600.10:FF:000001">
    <property type="entry name" value="Geranylgeranyl diphosphate synthase"/>
    <property type="match status" value="1"/>
</dbReference>
<dbReference type="NCBIfam" id="NF045485">
    <property type="entry name" value="FPPsyn"/>
    <property type="match status" value="1"/>
</dbReference>
<dbReference type="GO" id="GO:0005737">
    <property type="term" value="C:cytoplasm"/>
    <property type="evidence" value="ECO:0007669"/>
    <property type="project" value="UniProtKB-ARBA"/>
</dbReference>
<proteinExistence type="inferred from homology"/>
<dbReference type="PROSITE" id="PS00444">
    <property type="entry name" value="POLYPRENYL_SYNTHASE_2"/>
    <property type="match status" value="1"/>
</dbReference>
<gene>
    <name evidence="7" type="ORF">MNBD_DELTA02-1249</name>
</gene>
<keyword evidence="5" id="KW-0460">Magnesium</keyword>
<keyword evidence="6" id="KW-0414">Isoprene biosynthesis</keyword>